<proteinExistence type="predicted"/>
<sequence>MSIAEAMMVFVSSFYLGKCSLSKPYRGTNQTNDEICQLFYTRTFVRWAYGRRKLSQTLTSPGNDEILLAILYPYLGETVTTSVSIEGRLLDSGGYNRLVPWRGGTVSCLQPVDMMAVYQEGSVTYVQTVLGRAGYDPENEEVKSGDDDTFVVRSFQAEPAMIQRMRRLNQVNMVANKRWLISNLHSSFGDVEVLYHRQECVGLEQLYLSHNSILRIWNAYQCWLTCRVSMFPSISLQQLRIFEKLTWWIDAADHLVNNAGISPAYKLEKFVSYEVKLEFLQHTIWKRVKLDMGQTGVYRKWVKLECIRNFSSIQASSTLIEMGQTENESNRSISARICLLQFAYHSISHGNYKEAKIITT</sequence>
<comment type="caution">
    <text evidence="1">The sequence shown here is derived from an EMBL/GenBank/DDBJ whole genome shotgun (WGS) entry which is preliminary data.</text>
</comment>
<dbReference type="AlphaFoldDB" id="A0A6L2NUP9"/>
<accession>A0A6L2NUP9</accession>
<evidence type="ECO:0000313" key="1">
    <source>
        <dbReference type="EMBL" id="GEU90051.1"/>
    </source>
</evidence>
<protein>
    <submittedName>
        <fullName evidence="1">Uncharacterized protein</fullName>
    </submittedName>
</protein>
<gene>
    <name evidence="1" type="ORF">Tci_062029</name>
</gene>
<organism evidence="1">
    <name type="scientific">Tanacetum cinerariifolium</name>
    <name type="common">Dalmatian daisy</name>
    <name type="synonym">Chrysanthemum cinerariifolium</name>
    <dbReference type="NCBI Taxonomy" id="118510"/>
    <lineage>
        <taxon>Eukaryota</taxon>
        <taxon>Viridiplantae</taxon>
        <taxon>Streptophyta</taxon>
        <taxon>Embryophyta</taxon>
        <taxon>Tracheophyta</taxon>
        <taxon>Spermatophyta</taxon>
        <taxon>Magnoliopsida</taxon>
        <taxon>eudicotyledons</taxon>
        <taxon>Gunneridae</taxon>
        <taxon>Pentapetalae</taxon>
        <taxon>asterids</taxon>
        <taxon>campanulids</taxon>
        <taxon>Asterales</taxon>
        <taxon>Asteraceae</taxon>
        <taxon>Asteroideae</taxon>
        <taxon>Anthemideae</taxon>
        <taxon>Anthemidinae</taxon>
        <taxon>Tanacetum</taxon>
    </lineage>
</organism>
<name>A0A6L2NUP9_TANCI</name>
<reference evidence="1" key="1">
    <citation type="journal article" date="2019" name="Sci. Rep.">
        <title>Draft genome of Tanacetum cinerariifolium, the natural source of mosquito coil.</title>
        <authorList>
            <person name="Yamashiro T."/>
            <person name="Shiraishi A."/>
            <person name="Satake H."/>
            <person name="Nakayama K."/>
        </authorList>
    </citation>
    <scope>NUCLEOTIDE SEQUENCE</scope>
</reference>
<dbReference type="EMBL" id="BKCJ010010098">
    <property type="protein sequence ID" value="GEU90051.1"/>
    <property type="molecule type" value="Genomic_DNA"/>
</dbReference>